<keyword evidence="1" id="KW-0418">Kinase</keyword>
<gene>
    <name evidence="1" type="ORF">CLV52_1193</name>
</gene>
<evidence type="ECO:0000313" key="2">
    <source>
        <dbReference type="Proteomes" id="UP000295344"/>
    </source>
</evidence>
<protein>
    <submittedName>
        <fullName evidence="1">Adenylate kinase family enzyme</fullName>
    </submittedName>
</protein>
<accession>A0A4R7FS14</accession>
<dbReference type="Proteomes" id="UP000295344">
    <property type="component" value="Unassembled WGS sequence"/>
</dbReference>
<keyword evidence="2" id="KW-1185">Reference proteome</keyword>
<sequence length="174" mass="19543">MRLEDLGPRICILGPSGSGKSTLADRIGRATSTPVVHLDQLRHRPGTHWELRPDEEFLRLHAAAIAGERWVIEGNYSTVLPERLARATGVLLLDVSTALSLARYVRRTYTRSGRIGGLGVREHVTIAMVRWIVLHSRANRRRRLRWLDEVELPKAALLGPRAIRAFSEGIRPPP</sequence>
<dbReference type="EMBL" id="SOAM01000001">
    <property type="protein sequence ID" value="TDS80627.1"/>
    <property type="molecule type" value="Genomic_DNA"/>
</dbReference>
<keyword evidence="1" id="KW-0808">Transferase</keyword>
<dbReference type="Gene3D" id="3.40.50.300">
    <property type="entry name" value="P-loop containing nucleotide triphosphate hydrolases"/>
    <property type="match status" value="1"/>
</dbReference>
<organism evidence="1 2">
    <name type="scientific">Amnibacterium kyonggiense</name>
    <dbReference type="NCBI Taxonomy" id="595671"/>
    <lineage>
        <taxon>Bacteria</taxon>
        <taxon>Bacillati</taxon>
        <taxon>Actinomycetota</taxon>
        <taxon>Actinomycetes</taxon>
        <taxon>Micrococcales</taxon>
        <taxon>Microbacteriaceae</taxon>
        <taxon>Amnibacterium</taxon>
    </lineage>
</organism>
<dbReference type="PANTHER" id="PTHR37816:SF3">
    <property type="entry name" value="MODULATES DNA TOPOLOGY"/>
    <property type="match status" value="1"/>
</dbReference>
<dbReference type="GO" id="GO:0016301">
    <property type="term" value="F:kinase activity"/>
    <property type="evidence" value="ECO:0007669"/>
    <property type="project" value="UniProtKB-KW"/>
</dbReference>
<comment type="caution">
    <text evidence="1">The sequence shown here is derived from an EMBL/GenBank/DDBJ whole genome shotgun (WGS) entry which is preliminary data.</text>
</comment>
<dbReference type="PANTHER" id="PTHR37816">
    <property type="entry name" value="YALI0E33011P"/>
    <property type="match status" value="1"/>
</dbReference>
<reference evidence="1 2" key="1">
    <citation type="submission" date="2019-03" db="EMBL/GenBank/DDBJ databases">
        <title>Genomic Encyclopedia of Archaeal and Bacterial Type Strains, Phase II (KMG-II): from individual species to whole genera.</title>
        <authorList>
            <person name="Goeker M."/>
        </authorList>
    </citation>
    <scope>NUCLEOTIDE SEQUENCE [LARGE SCALE GENOMIC DNA]</scope>
    <source>
        <strain evidence="1 2">DSM 24782</strain>
    </source>
</reference>
<dbReference type="AlphaFoldDB" id="A0A4R7FS14"/>
<dbReference type="SUPFAM" id="SSF52540">
    <property type="entry name" value="P-loop containing nucleoside triphosphate hydrolases"/>
    <property type="match status" value="1"/>
</dbReference>
<dbReference type="InterPro" id="IPR027417">
    <property type="entry name" value="P-loop_NTPase"/>
</dbReference>
<evidence type="ECO:0000313" key="1">
    <source>
        <dbReference type="EMBL" id="TDS80627.1"/>
    </source>
</evidence>
<dbReference type="OrthoDB" id="3199600at2"/>
<dbReference type="RefSeq" id="WP_133765325.1">
    <property type="nucleotide sequence ID" value="NZ_BAAARP010000001.1"/>
</dbReference>
<dbReference type="InterPro" id="IPR052922">
    <property type="entry name" value="Cytidylate_Kinase-2"/>
</dbReference>
<name>A0A4R7FS14_9MICO</name>
<proteinExistence type="predicted"/>